<keyword evidence="4 13" id="KW-0312">Gluconeogenesis</keyword>
<feature type="binding site" evidence="13">
    <location>
        <position position="291"/>
    </location>
    <ligand>
        <name>ATP</name>
        <dbReference type="ChEBI" id="CHEBI:30616"/>
    </ligand>
</feature>
<dbReference type="NCBIfam" id="NF006819">
    <property type="entry name" value="PRK09344.1-1"/>
    <property type="match status" value="1"/>
</dbReference>
<keyword evidence="5 13" id="KW-0963">Cytoplasm</keyword>
<dbReference type="InterPro" id="IPR008210">
    <property type="entry name" value="PEP_carboxykinase_N"/>
</dbReference>
<evidence type="ECO:0000256" key="11">
    <source>
        <dbReference type="ARBA" id="ARBA00023239"/>
    </source>
</evidence>
<dbReference type="InterPro" id="IPR015994">
    <property type="entry name" value="PEPCK_ATP_CS"/>
</dbReference>
<feature type="binding site" evidence="13">
    <location>
        <begin position="443"/>
        <end position="444"/>
    </location>
    <ligand>
        <name>ATP</name>
        <dbReference type="ChEBI" id="CHEBI:30616"/>
    </ligand>
</feature>
<comment type="catalytic activity">
    <reaction evidence="12 13">
        <text>oxaloacetate + ATP = phosphoenolpyruvate + ADP + CO2</text>
        <dbReference type="Rhea" id="RHEA:18617"/>
        <dbReference type="ChEBI" id="CHEBI:16452"/>
        <dbReference type="ChEBI" id="CHEBI:16526"/>
        <dbReference type="ChEBI" id="CHEBI:30616"/>
        <dbReference type="ChEBI" id="CHEBI:58702"/>
        <dbReference type="ChEBI" id="CHEBI:456216"/>
        <dbReference type="EC" id="4.1.1.49"/>
    </reaction>
</comment>
<evidence type="ECO:0000313" key="15">
    <source>
        <dbReference type="Proteomes" id="UP000298642"/>
    </source>
</evidence>
<comment type="similarity">
    <text evidence="2 13">Belongs to the phosphoenolpyruvate carboxykinase (ATP) family.</text>
</comment>
<dbReference type="KEGG" id="obj:EIO64_14770"/>
<dbReference type="Proteomes" id="UP000298642">
    <property type="component" value="Chromosome"/>
</dbReference>
<name>A0A4D7AME7_9FIRM</name>
<keyword evidence="14" id="KW-0808">Transferase</keyword>
<dbReference type="PIRSF" id="PIRSF006294">
    <property type="entry name" value="PEP_crbxkin"/>
    <property type="match status" value="1"/>
</dbReference>
<keyword evidence="9 13" id="KW-0067">ATP-binding</keyword>
<feature type="binding site" evidence="13">
    <location>
        <position position="327"/>
    </location>
    <ligand>
        <name>substrate</name>
    </ligand>
</feature>
<evidence type="ECO:0000256" key="3">
    <source>
        <dbReference type="ARBA" id="ARBA00012363"/>
    </source>
</evidence>
<dbReference type="CDD" id="cd00484">
    <property type="entry name" value="PEPCK_ATP"/>
    <property type="match status" value="1"/>
</dbReference>
<evidence type="ECO:0000256" key="9">
    <source>
        <dbReference type="ARBA" id="ARBA00022840"/>
    </source>
</evidence>
<dbReference type="FunFam" id="3.40.449.10:FF:000001">
    <property type="entry name" value="Phosphoenolpyruvate carboxykinase (ATP)"/>
    <property type="match status" value="1"/>
</dbReference>
<feature type="binding site" evidence="13">
    <location>
        <position position="59"/>
    </location>
    <ligand>
        <name>substrate</name>
    </ligand>
</feature>
<comment type="pathway">
    <text evidence="1 13">Carbohydrate biosynthesis; gluconeogenesis.</text>
</comment>
<dbReference type="InterPro" id="IPR013035">
    <property type="entry name" value="PEP_carboxykinase_C"/>
</dbReference>
<feature type="binding site" evidence="13">
    <location>
        <position position="206"/>
    </location>
    <ligand>
        <name>Mn(2+)</name>
        <dbReference type="ChEBI" id="CHEBI:29035"/>
    </ligand>
</feature>
<dbReference type="NCBIfam" id="NF006821">
    <property type="entry name" value="PRK09344.1-3"/>
    <property type="match status" value="1"/>
</dbReference>
<feature type="binding site" evidence="13">
    <location>
        <position position="225"/>
    </location>
    <ligand>
        <name>ATP</name>
        <dbReference type="ChEBI" id="CHEBI:30616"/>
    </ligand>
</feature>
<keyword evidence="14" id="KW-0670">Pyruvate</keyword>
<dbReference type="EMBL" id="CP034413">
    <property type="protein sequence ID" value="QCI60319.1"/>
    <property type="molecule type" value="Genomic_DNA"/>
</dbReference>
<dbReference type="NCBIfam" id="NF006820">
    <property type="entry name" value="PRK09344.1-2"/>
    <property type="match status" value="1"/>
</dbReference>
<comment type="subcellular location">
    <subcellularLocation>
        <location evidence="13">Cytoplasm</location>
    </subcellularLocation>
</comment>
<feature type="binding site" evidence="13">
    <location>
        <position position="206"/>
    </location>
    <ligand>
        <name>ATP</name>
        <dbReference type="ChEBI" id="CHEBI:30616"/>
    </ligand>
</feature>
<dbReference type="AlphaFoldDB" id="A0A4D7AME7"/>
<evidence type="ECO:0000256" key="12">
    <source>
        <dbReference type="ARBA" id="ARBA00047371"/>
    </source>
</evidence>
<sequence length="535" mass="59267">MATIDLSKYGITGTTEIIRNPSYEFLFEEETKAGLEGYDRGQVTDLGAVNVMTGIYTGRSPKDKFIVMDDTSRDTVWWTSDEFKNDNKPASQEAWDACKKLAQEQLSNKRLFVMDVFCGANHDSRMAIRFIMEVAWQAHFVKNMFIQPSAEELENFEPDFISYNAAKAKVENYQELGLNSETAAIFNLTSREQVILNTWYGGEMKKGMFSMMNYYLPLKGMASMHCSANTDMNGENTALFFGLSGTGKTTLSTDPKRLLIGDDEHGWDDNGVFNFEGGCYAKVINLDKDAEPDIYNAIKRNALLENVTVDENGHCDFADDSVTENTRVSYPIDHIEKIVRPVSAGPDAKNVIFLSADAFGVLPPVSILTPEQTQYYFLSGFTSKLAGTERGITEPTPTFSACFGQAFLELHPTKYGEELVKKMQKSGAKAYLVNTGWNGTGRRISIKDTRGIIDAILDGSILTAPTKTIPYFNFEVPTALPGVDPAILDPRDTYPDAGEWDTKAKDLASRFVKNFSKYAANEAGKALVAAGPKAE</sequence>
<feature type="binding site" evidence="13">
    <location>
        <position position="327"/>
    </location>
    <ligand>
        <name>ATP</name>
        <dbReference type="ChEBI" id="CHEBI:30616"/>
    </ligand>
</feature>
<evidence type="ECO:0000256" key="6">
    <source>
        <dbReference type="ARBA" id="ARBA00022723"/>
    </source>
</evidence>
<dbReference type="HAMAP" id="MF_00453">
    <property type="entry name" value="PEPCK_ATP"/>
    <property type="match status" value="1"/>
</dbReference>
<dbReference type="RefSeq" id="WP_136891561.1">
    <property type="nucleotide sequence ID" value="NZ_CP034413.3"/>
</dbReference>
<dbReference type="InterPro" id="IPR001272">
    <property type="entry name" value="PEP_carboxykinase_ATP"/>
</dbReference>
<evidence type="ECO:0000256" key="1">
    <source>
        <dbReference type="ARBA" id="ARBA00004742"/>
    </source>
</evidence>
<evidence type="ECO:0000256" key="8">
    <source>
        <dbReference type="ARBA" id="ARBA00022793"/>
    </source>
</evidence>
<dbReference type="GO" id="GO:0046872">
    <property type="term" value="F:metal ion binding"/>
    <property type="evidence" value="ECO:0007669"/>
    <property type="project" value="UniProtKB-KW"/>
</dbReference>
<keyword evidence="14" id="KW-0418">Kinase</keyword>
<dbReference type="GO" id="GO:0005524">
    <property type="term" value="F:ATP binding"/>
    <property type="evidence" value="ECO:0007669"/>
    <property type="project" value="UniProtKB-UniRule"/>
</dbReference>
<dbReference type="Gene3D" id="3.40.449.10">
    <property type="entry name" value="Phosphoenolpyruvate Carboxykinase, domain 1"/>
    <property type="match status" value="1"/>
</dbReference>
<dbReference type="EC" id="4.1.1.49" evidence="3 13"/>
<evidence type="ECO:0000256" key="2">
    <source>
        <dbReference type="ARBA" id="ARBA00006052"/>
    </source>
</evidence>
<dbReference type="PANTHER" id="PTHR30031:SF0">
    <property type="entry name" value="PHOSPHOENOLPYRUVATE CARBOXYKINASE (ATP)"/>
    <property type="match status" value="1"/>
</dbReference>
<comment type="function">
    <text evidence="13">Involved in the gluconeogenesis. Catalyzes the conversion of oxaloacetate (OAA) to phosphoenolpyruvate (PEP) through direct phosphoryl transfer between the nucleoside triphosphate and OAA.</text>
</comment>
<feature type="binding site" evidence="13">
    <location>
        <position position="206"/>
    </location>
    <ligand>
        <name>substrate</name>
    </ligand>
</feature>
<dbReference type="NCBIfam" id="TIGR00224">
    <property type="entry name" value="pckA"/>
    <property type="match status" value="1"/>
</dbReference>
<proteinExistence type="inferred from homology"/>
<dbReference type="Pfam" id="PF01293">
    <property type="entry name" value="PEPCK_ATP"/>
    <property type="match status" value="1"/>
</dbReference>
<gene>
    <name evidence="13 14" type="primary">pckA</name>
    <name evidence="14" type="ORF">EIO64_14770</name>
</gene>
<evidence type="ECO:0000256" key="7">
    <source>
        <dbReference type="ARBA" id="ARBA00022741"/>
    </source>
</evidence>
<feature type="binding site" evidence="13">
    <location>
        <position position="200"/>
    </location>
    <ligand>
        <name>substrate</name>
    </ligand>
</feature>
<keyword evidence="10 13" id="KW-0464">Manganese</keyword>
<feature type="binding site" evidence="13">
    <location>
        <position position="263"/>
    </location>
    <ligand>
        <name>Mn(2+)</name>
        <dbReference type="ChEBI" id="CHEBI:29035"/>
    </ligand>
</feature>
<dbReference type="SUPFAM" id="SSF53795">
    <property type="entry name" value="PEP carboxykinase-like"/>
    <property type="match status" value="1"/>
</dbReference>
<feature type="binding site" evidence="13">
    <location>
        <position position="449"/>
    </location>
    <ligand>
        <name>ATP</name>
        <dbReference type="ChEBI" id="CHEBI:30616"/>
    </ligand>
</feature>
<dbReference type="GO" id="GO:0005829">
    <property type="term" value="C:cytosol"/>
    <property type="evidence" value="ECO:0007669"/>
    <property type="project" value="TreeGrafter"/>
</dbReference>
<dbReference type="SUPFAM" id="SSF68923">
    <property type="entry name" value="PEP carboxykinase N-terminal domain"/>
    <property type="match status" value="1"/>
</dbReference>
<dbReference type="Gene3D" id="2.170.8.10">
    <property type="entry name" value="Phosphoenolpyruvate Carboxykinase, domain 2"/>
    <property type="match status" value="1"/>
</dbReference>
<dbReference type="GO" id="GO:0004612">
    <property type="term" value="F:phosphoenolpyruvate carboxykinase (ATP) activity"/>
    <property type="evidence" value="ECO:0007669"/>
    <property type="project" value="UniProtKB-UniRule"/>
</dbReference>
<dbReference type="GO" id="GO:0016301">
    <property type="term" value="F:kinase activity"/>
    <property type="evidence" value="ECO:0007669"/>
    <property type="project" value="UniProtKB-KW"/>
</dbReference>
<dbReference type="UniPathway" id="UPA00138"/>
<keyword evidence="15" id="KW-1185">Reference proteome</keyword>
<reference evidence="15" key="1">
    <citation type="submission" date="2018-12" db="EMBL/GenBank/DDBJ databases">
        <title>Dusodibacter welbiota gen. nov., sp. nov., isolated from human faeces and emended description of the Oscillibacter genus.</title>
        <authorList>
            <person name="Le Roy T."/>
            <person name="Van der Smissen P."/>
            <person name="Delzenne N."/>
            <person name="Muccioli G."/>
            <person name="Collet J.F."/>
            <person name="Cani P.D."/>
        </authorList>
    </citation>
    <scope>NUCLEOTIDE SEQUENCE [LARGE SCALE GENOMIC DNA]</scope>
    <source>
        <strain evidence="15">J115</strain>
    </source>
</reference>
<evidence type="ECO:0000256" key="10">
    <source>
        <dbReference type="ARBA" id="ARBA00023211"/>
    </source>
</evidence>
<dbReference type="PANTHER" id="PTHR30031">
    <property type="entry name" value="PHOSPHOENOLPYRUVATE CARBOXYKINASE ATP"/>
    <property type="match status" value="1"/>
</dbReference>
<dbReference type="PROSITE" id="PS00532">
    <property type="entry name" value="PEPCK_ATP"/>
    <property type="match status" value="1"/>
</dbReference>
<keyword evidence="6 13" id="KW-0479">Metal-binding</keyword>
<keyword evidence="8 13" id="KW-0210">Decarboxylase</keyword>
<protein>
    <recommendedName>
        <fullName evidence="3 13">Phosphoenolpyruvate carboxykinase (ATP)</fullName>
        <shortName evidence="13">PCK</shortName>
        <shortName evidence="13">PEP carboxykinase</shortName>
        <shortName evidence="13">PEPCK</shortName>
        <ecNumber evidence="3 13">4.1.1.49</ecNumber>
    </recommendedName>
</protein>
<organism evidence="14 15">
    <name type="scientific">Dysosmobacter welbionis</name>
    <dbReference type="NCBI Taxonomy" id="2093857"/>
    <lineage>
        <taxon>Bacteria</taxon>
        <taxon>Bacillati</taxon>
        <taxon>Bacillota</taxon>
        <taxon>Clostridia</taxon>
        <taxon>Eubacteriales</taxon>
        <taxon>Oscillospiraceae</taxon>
        <taxon>Dysosmobacter</taxon>
    </lineage>
</organism>
<feature type="binding site" evidence="13">
    <location>
        <begin position="242"/>
        <end position="250"/>
    </location>
    <ligand>
        <name>ATP</name>
        <dbReference type="ChEBI" id="CHEBI:30616"/>
    </ligand>
</feature>
<evidence type="ECO:0000256" key="13">
    <source>
        <dbReference type="HAMAP-Rule" id="MF_00453"/>
    </source>
</evidence>
<keyword evidence="7 13" id="KW-0547">Nucleotide-binding</keyword>
<dbReference type="Gene3D" id="3.90.228.20">
    <property type="match status" value="1"/>
</dbReference>
<evidence type="ECO:0000313" key="14">
    <source>
        <dbReference type="EMBL" id="QCI60319.1"/>
    </source>
</evidence>
<feature type="binding site" evidence="13">
    <location>
        <position position="225"/>
    </location>
    <ligand>
        <name>Mn(2+)</name>
        <dbReference type="ChEBI" id="CHEBI:29035"/>
    </ligand>
</feature>
<evidence type="ECO:0000256" key="4">
    <source>
        <dbReference type="ARBA" id="ARBA00022432"/>
    </source>
</evidence>
<evidence type="ECO:0000256" key="5">
    <source>
        <dbReference type="ARBA" id="ARBA00022490"/>
    </source>
</evidence>
<keyword evidence="11 13" id="KW-0456">Lyase</keyword>
<accession>A0A4D7AME7</accession>
<comment type="cofactor">
    <cofactor evidence="13">
        <name>Mn(2+)</name>
        <dbReference type="ChEBI" id="CHEBI:29035"/>
    </cofactor>
    <text evidence="13">Binds 1 Mn(2+) ion per subunit.</text>
</comment>
<dbReference type="GO" id="GO:0006094">
    <property type="term" value="P:gluconeogenesis"/>
    <property type="evidence" value="ECO:0007669"/>
    <property type="project" value="UniProtKB-UniRule"/>
</dbReference>